<evidence type="ECO:0000256" key="8">
    <source>
        <dbReference type="ARBA" id="ARBA00022837"/>
    </source>
</evidence>
<evidence type="ECO:0000256" key="1">
    <source>
        <dbReference type="ARBA" id="ARBA00004127"/>
    </source>
</evidence>
<evidence type="ECO:0000256" key="10">
    <source>
        <dbReference type="ARBA" id="ARBA00022842"/>
    </source>
</evidence>
<feature type="region of interest" description="Disordered" evidence="15">
    <location>
        <begin position="1"/>
        <end position="20"/>
    </location>
</feature>
<keyword evidence="6" id="KW-0479">Metal-binding</keyword>
<keyword evidence="14 16" id="KW-0472">Membrane</keyword>
<evidence type="ECO:0000256" key="13">
    <source>
        <dbReference type="ARBA" id="ARBA00023065"/>
    </source>
</evidence>
<dbReference type="PANTHER" id="PTHR24093:SF369">
    <property type="entry name" value="CALCIUM-TRANSPORTING ATPASE"/>
    <property type="match status" value="1"/>
</dbReference>
<evidence type="ECO:0000256" key="9">
    <source>
        <dbReference type="ARBA" id="ARBA00022840"/>
    </source>
</evidence>
<dbReference type="Gene3D" id="2.70.150.10">
    <property type="entry name" value="Calcium-transporting ATPase, cytoplasmic transduction domain A"/>
    <property type="match status" value="1"/>
</dbReference>
<dbReference type="PANTHER" id="PTHR24093">
    <property type="entry name" value="CATION TRANSPORTING ATPASE"/>
    <property type="match status" value="1"/>
</dbReference>
<feature type="non-terminal residue" evidence="18">
    <location>
        <position position="426"/>
    </location>
</feature>
<keyword evidence="12 16" id="KW-1133">Transmembrane helix</keyword>
<reference evidence="18 19" key="1">
    <citation type="submission" date="2013-01" db="EMBL/GenBank/DDBJ databases">
        <authorList>
            <person name="Inman J."/>
            <person name="Zafar N."/>
            <person name="Lorenzi H."/>
            <person name="Caler E."/>
        </authorList>
    </citation>
    <scope>NUCLEOTIDE SEQUENCE [LARGE SCALE GENOMIC DNA]</scope>
    <source>
        <strain evidence="18 19">HM-3:IMSS</strain>
    </source>
</reference>
<keyword evidence="9" id="KW-0067">ATP-binding</keyword>
<feature type="transmembrane region" description="Helical" evidence="16">
    <location>
        <begin position="102"/>
        <end position="122"/>
    </location>
</feature>
<sequence>MGGKPSKQEEQKKEYTGQPEGTPYYDIQGCELAKMVSTNNKEIYDKYGGVIGISKILEVDLDKGICDESYSKRQEQFGKNRTPDAVIVPFWKIWFEALQDKTLIILIIAAIVSLILAFAVPNSVDKCLAKENEEDKELNTDWIEGVAILIAVLAVSLGGSASDYSKQKKFLALSQEEKDVGIKVIRNGENQKTSIFNLSVGDIVNLDVGDIIPADGIYIHGNDLRVDQASMTGESVAVRKTSENFSMMSGTKVTDGNGKMLVVAVGPNSLWGKTMEAVNQNKSAPTPLQENLDELAVKIGYLGMGCGALVFIVLTIYYIVSQFTHKDVLKADEEKGIIAGCLECNVTREDVMWNEYCEKYSFDWSSLTGLIDYFIIGVTIIVVAVPEGLPLAVTISLAYSMKQMFKDNNLVRHLKACETMSNCTNI</sequence>
<evidence type="ECO:0000256" key="3">
    <source>
        <dbReference type="ARBA" id="ARBA00022448"/>
    </source>
</evidence>
<dbReference type="Pfam" id="PF00122">
    <property type="entry name" value="E1-E2_ATPase"/>
    <property type="match status" value="1"/>
</dbReference>
<accession>M7W448</accession>
<evidence type="ECO:0000256" key="4">
    <source>
        <dbReference type="ARBA" id="ARBA00022568"/>
    </source>
</evidence>
<feature type="transmembrane region" description="Helical" evidence="16">
    <location>
        <begin position="142"/>
        <end position="161"/>
    </location>
</feature>
<dbReference type="OrthoDB" id="3352408at2759"/>
<keyword evidence="5 16" id="KW-0812">Transmembrane</keyword>
<protein>
    <recommendedName>
        <fullName evidence="2">P-type Ca(2+) transporter</fullName>
        <ecNumber evidence="2">7.2.2.10</ecNumber>
    </recommendedName>
</protein>
<feature type="transmembrane region" description="Helical" evidence="16">
    <location>
        <begin position="299"/>
        <end position="320"/>
    </location>
</feature>
<evidence type="ECO:0000256" key="15">
    <source>
        <dbReference type="SAM" id="MobiDB-lite"/>
    </source>
</evidence>
<dbReference type="EMBL" id="KB637816">
    <property type="protein sequence ID" value="EMS14957.1"/>
    <property type="molecule type" value="Genomic_DNA"/>
</dbReference>
<dbReference type="GO" id="GO:0012505">
    <property type="term" value="C:endomembrane system"/>
    <property type="evidence" value="ECO:0007669"/>
    <property type="project" value="UniProtKB-SubCell"/>
</dbReference>
<evidence type="ECO:0000256" key="11">
    <source>
        <dbReference type="ARBA" id="ARBA00022967"/>
    </source>
</evidence>
<dbReference type="GO" id="GO:0005388">
    <property type="term" value="F:P-type calcium transporter activity"/>
    <property type="evidence" value="ECO:0007669"/>
    <property type="project" value="UniProtKB-EC"/>
</dbReference>
<dbReference type="FunFam" id="1.20.1110.10:FF:000002">
    <property type="entry name" value="Calcium-transporting ATPase"/>
    <property type="match status" value="1"/>
</dbReference>
<dbReference type="InterPro" id="IPR023298">
    <property type="entry name" value="ATPase_P-typ_TM_dom_sf"/>
</dbReference>
<dbReference type="EC" id="7.2.2.10" evidence="2"/>
<evidence type="ECO:0000313" key="19">
    <source>
        <dbReference type="Proteomes" id="UP000030780"/>
    </source>
</evidence>
<dbReference type="InterPro" id="IPR004014">
    <property type="entry name" value="ATPase_P-typ_cation-transptr_N"/>
</dbReference>
<dbReference type="AlphaFoldDB" id="M7W448"/>
<evidence type="ECO:0000256" key="14">
    <source>
        <dbReference type="ARBA" id="ARBA00023136"/>
    </source>
</evidence>
<keyword evidence="7" id="KW-0547">Nucleotide-binding</keyword>
<evidence type="ECO:0000259" key="17">
    <source>
        <dbReference type="SMART" id="SM00831"/>
    </source>
</evidence>
<dbReference type="Proteomes" id="UP000030780">
    <property type="component" value="Unassembled WGS sequence"/>
</dbReference>
<dbReference type="VEuPathDB" id="AmoebaDB:KM1_252380"/>
<feature type="domain" description="Cation-transporting P-type ATPase N-terminal" evidence="17">
    <location>
        <begin position="46"/>
        <end position="118"/>
    </location>
</feature>
<proteinExistence type="predicted"/>
<dbReference type="SUPFAM" id="SSF81665">
    <property type="entry name" value="Calcium ATPase, transmembrane domain M"/>
    <property type="match status" value="1"/>
</dbReference>
<keyword evidence="13" id="KW-0406">Ion transport</keyword>
<organism evidence="18 19">
    <name type="scientific">Entamoeba histolytica HM-3:IMSS</name>
    <dbReference type="NCBI Taxonomy" id="885315"/>
    <lineage>
        <taxon>Eukaryota</taxon>
        <taxon>Amoebozoa</taxon>
        <taxon>Evosea</taxon>
        <taxon>Archamoebae</taxon>
        <taxon>Mastigamoebida</taxon>
        <taxon>Entamoebidae</taxon>
        <taxon>Entamoeba</taxon>
    </lineage>
</organism>
<dbReference type="InterPro" id="IPR008250">
    <property type="entry name" value="ATPase_P-typ_transduc_dom_A_sf"/>
</dbReference>
<dbReference type="GO" id="GO:0005886">
    <property type="term" value="C:plasma membrane"/>
    <property type="evidence" value="ECO:0007669"/>
    <property type="project" value="TreeGrafter"/>
</dbReference>
<keyword evidence="10" id="KW-0460">Magnesium</keyword>
<evidence type="ECO:0000256" key="2">
    <source>
        <dbReference type="ARBA" id="ARBA00012790"/>
    </source>
</evidence>
<name>M7W448_ENTHI</name>
<dbReference type="SMART" id="SM00831">
    <property type="entry name" value="Cation_ATPase_N"/>
    <property type="match status" value="1"/>
</dbReference>
<keyword evidence="3" id="KW-0813">Transport</keyword>
<keyword evidence="11" id="KW-1278">Translocase</keyword>
<dbReference type="Pfam" id="PF00690">
    <property type="entry name" value="Cation_ATPase_N"/>
    <property type="match status" value="1"/>
</dbReference>
<dbReference type="Gene3D" id="1.20.1110.10">
    <property type="entry name" value="Calcium-transporting ATPase, transmembrane domain"/>
    <property type="match status" value="2"/>
</dbReference>
<evidence type="ECO:0000313" key="18">
    <source>
        <dbReference type="EMBL" id="EMS14957.1"/>
    </source>
</evidence>
<evidence type="ECO:0000256" key="5">
    <source>
        <dbReference type="ARBA" id="ARBA00022692"/>
    </source>
</evidence>
<feature type="transmembrane region" description="Helical" evidence="16">
    <location>
        <begin position="373"/>
        <end position="399"/>
    </location>
</feature>
<keyword evidence="8" id="KW-0106">Calcium</keyword>
<evidence type="ECO:0000256" key="6">
    <source>
        <dbReference type="ARBA" id="ARBA00022723"/>
    </source>
</evidence>
<dbReference type="GO" id="GO:0046872">
    <property type="term" value="F:metal ion binding"/>
    <property type="evidence" value="ECO:0007669"/>
    <property type="project" value="UniProtKB-KW"/>
</dbReference>
<dbReference type="SUPFAM" id="SSF81653">
    <property type="entry name" value="Calcium ATPase, transduction domain A"/>
    <property type="match status" value="1"/>
</dbReference>
<gene>
    <name evidence="18" type="ORF">KM1_252380</name>
</gene>
<dbReference type="GO" id="GO:0005524">
    <property type="term" value="F:ATP binding"/>
    <property type="evidence" value="ECO:0007669"/>
    <property type="project" value="UniProtKB-KW"/>
</dbReference>
<dbReference type="FunFam" id="2.70.150.10:FF:000029">
    <property type="entry name" value="Calcium-transporting ATPase"/>
    <property type="match status" value="1"/>
</dbReference>
<keyword evidence="4" id="KW-0109">Calcium transport</keyword>
<evidence type="ECO:0000256" key="16">
    <source>
        <dbReference type="SAM" id="Phobius"/>
    </source>
</evidence>
<comment type="subcellular location">
    <subcellularLocation>
        <location evidence="1">Endomembrane system</location>
        <topology evidence="1">Multi-pass membrane protein</topology>
    </subcellularLocation>
</comment>
<evidence type="ECO:0000256" key="7">
    <source>
        <dbReference type="ARBA" id="ARBA00022741"/>
    </source>
</evidence>
<feature type="compositionally biased region" description="Basic and acidic residues" evidence="15">
    <location>
        <begin position="1"/>
        <end position="15"/>
    </location>
</feature>
<dbReference type="InterPro" id="IPR059000">
    <property type="entry name" value="ATPase_P-type_domA"/>
</dbReference>
<evidence type="ECO:0000256" key="12">
    <source>
        <dbReference type="ARBA" id="ARBA00022989"/>
    </source>
</evidence>